<feature type="region of interest" description="Disordered" evidence="1">
    <location>
        <begin position="106"/>
        <end position="130"/>
    </location>
</feature>
<dbReference type="EMBL" id="CAXKWB010016402">
    <property type="protein sequence ID" value="CAL4116023.1"/>
    <property type="molecule type" value="Genomic_DNA"/>
</dbReference>
<evidence type="ECO:0000313" key="2">
    <source>
        <dbReference type="EMBL" id="CAL4116023.1"/>
    </source>
</evidence>
<feature type="compositionally biased region" description="Low complexity" evidence="1">
    <location>
        <begin position="110"/>
        <end position="126"/>
    </location>
</feature>
<name>A0AAV2R7I0_MEGNR</name>
<feature type="non-terminal residue" evidence="2">
    <location>
        <position position="138"/>
    </location>
</feature>
<proteinExistence type="predicted"/>
<keyword evidence="3" id="KW-1185">Reference proteome</keyword>
<dbReference type="AlphaFoldDB" id="A0AAV2R7I0"/>
<protein>
    <submittedName>
        <fullName evidence="2">Uncharacterized protein</fullName>
    </submittedName>
</protein>
<feature type="non-terminal residue" evidence="2">
    <location>
        <position position="1"/>
    </location>
</feature>
<gene>
    <name evidence="2" type="ORF">MNOR_LOCUS20881</name>
</gene>
<reference evidence="2 3" key="1">
    <citation type="submission" date="2024-05" db="EMBL/GenBank/DDBJ databases">
        <authorList>
            <person name="Wallberg A."/>
        </authorList>
    </citation>
    <scope>NUCLEOTIDE SEQUENCE [LARGE SCALE GENOMIC DNA]</scope>
</reference>
<comment type="caution">
    <text evidence="2">The sequence shown here is derived from an EMBL/GenBank/DDBJ whole genome shotgun (WGS) entry which is preliminary data.</text>
</comment>
<evidence type="ECO:0000313" key="3">
    <source>
        <dbReference type="Proteomes" id="UP001497623"/>
    </source>
</evidence>
<accession>A0AAV2R7I0</accession>
<evidence type="ECO:0000256" key="1">
    <source>
        <dbReference type="SAM" id="MobiDB-lite"/>
    </source>
</evidence>
<sequence length="138" mass="14937">CTSVGEWICPLAPADLRHSVSPSDPCEGQHPSPDNPYWSYCLIDLEWLKSDLVILLSVAVSYIQRLASGSLLIPGCVELGVLRMATVDNTVLNSLSSLNALAGKISPQSTTNTGETNANNTQQQQNGKKYSYKLVETK</sequence>
<organism evidence="2 3">
    <name type="scientific">Meganyctiphanes norvegica</name>
    <name type="common">Northern krill</name>
    <name type="synonym">Thysanopoda norvegica</name>
    <dbReference type="NCBI Taxonomy" id="48144"/>
    <lineage>
        <taxon>Eukaryota</taxon>
        <taxon>Metazoa</taxon>
        <taxon>Ecdysozoa</taxon>
        <taxon>Arthropoda</taxon>
        <taxon>Crustacea</taxon>
        <taxon>Multicrustacea</taxon>
        <taxon>Malacostraca</taxon>
        <taxon>Eumalacostraca</taxon>
        <taxon>Eucarida</taxon>
        <taxon>Euphausiacea</taxon>
        <taxon>Euphausiidae</taxon>
        <taxon>Meganyctiphanes</taxon>
    </lineage>
</organism>
<dbReference type="Proteomes" id="UP001497623">
    <property type="component" value="Unassembled WGS sequence"/>
</dbReference>